<evidence type="ECO:0000313" key="1">
    <source>
        <dbReference type="EMBL" id="MCD9641143.1"/>
    </source>
</evidence>
<comment type="caution">
    <text evidence="1">The sequence shown here is derived from an EMBL/GenBank/DDBJ whole genome shotgun (WGS) entry which is preliminary data.</text>
</comment>
<dbReference type="Proteomes" id="UP000823775">
    <property type="component" value="Unassembled WGS sequence"/>
</dbReference>
<feature type="non-terminal residue" evidence="1">
    <location>
        <position position="78"/>
    </location>
</feature>
<protein>
    <submittedName>
        <fullName evidence="1">Uncharacterized protein</fullName>
    </submittedName>
</protein>
<evidence type="ECO:0000313" key="2">
    <source>
        <dbReference type="Proteomes" id="UP000823775"/>
    </source>
</evidence>
<proteinExistence type="predicted"/>
<keyword evidence="2" id="KW-1185">Reference proteome</keyword>
<reference evidence="1 2" key="1">
    <citation type="journal article" date="2021" name="BMC Genomics">
        <title>Datura genome reveals duplications of psychoactive alkaloid biosynthetic genes and high mutation rate following tissue culture.</title>
        <authorList>
            <person name="Rajewski A."/>
            <person name="Carter-House D."/>
            <person name="Stajich J."/>
            <person name="Litt A."/>
        </authorList>
    </citation>
    <scope>NUCLEOTIDE SEQUENCE [LARGE SCALE GENOMIC DNA]</scope>
    <source>
        <strain evidence="1">AR-01</strain>
    </source>
</reference>
<sequence>NGCATQSISRFIRVSTSRCLCQGRLRNVAPSAPASWPRPPSDLQRACVLTFQALSRVFHMLKFSMYMHTRRSYYGDLR</sequence>
<dbReference type="EMBL" id="JACEIK010003291">
    <property type="protein sequence ID" value="MCD9641143.1"/>
    <property type="molecule type" value="Genomic_DNA"/>
</dbReference>
<feature type="non-terminal residue" evidence="1">
    <location>
        <position position="1"/>
    </location>
</feature>
<gene>
    <name evidence="1" type="ORF">HAX54_027087</name>
</gene>
<accession>A0ABS8V1Y2</accession>
<organism evidence="1 2">
    <name type="scientific">Datura stramonium</name>
    <name type="common">Jimsonweed</name>
    <name type="synonym">Common thornapple</name>
    <dbReference type="NCBI Taxonomy" id="4076"/>
    <lineage>
        <taxon>Eukaryota</taxon>
        <taxon>Viridiplantae</taxon>
        <taxon>Streptophyta</taxon>
        <taxon>Embryophyta</taxon>
        <taxon>Tracheophyta</taxon>
        <taxon>Spermatophyta</taxon>
        <taxon>Magnoliopsida</taxon>
        <taxon>eudicotyledons</taxon>
        <taxon>Gunneridae</taxon>
        <taxon>Pentapetalae</taxon>
        <taxon>asterids</taxon>
        <taxon>lamiids</taxon>
        <taxon>Solanales</taxon>
        <taxon>Solanaceae</taxon>
        <taxon>Solanoideae</taxon>
        <taxon>Datureae</taxon>
        <taxon>Datura</taxon>
    </lineage>
</organism>
<name>A0ABS8V1Y2_DATST</name>